<dbReference type="Pfam" id="PF14837">
    <property type="entry name" value="INTS5_N"/>
    <property type="match status" value="1"/>
</dbReference>
<gene>
    <name evidence="3" type="ORF">T4E_4279</name>
</gene>
<organism evidence="3 4">
    <name type="scientific">Trichinella pseudospiralis</name>
    <name type="common">Parasitic roundworm</name>
    <dbReference type="NCBI Taxonomy" id="6337"/>
    <lineage>
        <taxon>Eukaryota</taxon>
        <taxon>Metazoa</taxon>
        <taxon>Ecdysozoa</taxon>
        <taxon>Nematoda</taxon>
        <taxon>Enoplea</taxon>
        <taxon>Dorylaimia</taxon>
        <taxon>Trichinellida</taxon>
        <taxon>Trichinellidae</taxon>
        <taxon>Trichinella</taxon>
    </lineage>
</organism>
<dbReference type="PANTHER" id="PTHR31697:SF2">
    <property type="entry name" value="INTEGRATOR COMPLEX SUBUNIT 5"/>
    <property type="match status" value="1"/>
</dbReference>
<reference evidence="3 4" key="1">
    <citation type="submission" date="2015-01" db="EMBL/GenBank/DDBJ databases">
        <title>Evolution of Trichinella species and genotypes.</title>
        <authorList>
            <person name="Korhonen P.K."/>
            <person name="Edoardo P."/>
            <person name="Giuseppe L.R."/>
            <person name="Gasser R.B."/>
        </authorList>
    </citation>
    <scope>NUCLEOTIDE SEQUENCE [LARGE SCALE GENOMIC DNA]</scope>
    <source>
        <strain evidence="3">ISS141</strain>
    </source>
</reference>
<evidence type="ECO:0000259" key="2">
    <source>
        <dbReference type="Pfam" id="PF14838"/>
    </source>
</evidence>
<dbReference type="GO" id="GO:0034472">
    <property type="term" value="P:snRNA 3'-end processing"/>
    <property type="evidence" value="ECO:0007669"/>
    <property type="project" value="TreeGrafter"/>
</dbReference>
<dbReference type="STRING" id="6337.A0A0V0XIG2"/>
<dbReference type="Proteomes" id="UP000054815">
    <property type="component" value="Unassembled WGS sequence"/>
</dbReference>
<dbReference type="AlphaFoldDB" id="A0A0V0XIG2"/>
<dbReference type="InterPro" id="IPR040316">
    <property type="entry name" value="INTS5"/>
</dbReference>
<sequence length="991" mass="116344">MNSRGELRIIRRFLFVANTMPNIHGYTSRWATVSVKDMVQPTVYLMEHLVSYRLAVLDFLSSLLHENMLFDIFQIDCLHFAVHYTRGRTVESIGKLICSLDRVIVKKSKRGAAEIFKWALKLSMEMSLRNYRRICMILRTKKKSKVIKFFLNCTAGKWIVRLLCSCLHELLPVDTKKYMSMLYDTGMSRGQCCIWILCGTGIRFPLALFNHIFKADVENFWYMVKEYKRRFSSHSSKKRRVQFCSDRLPFIMRNTRIYGIIIKSSNAEVACKMVRYFSRGMWSEGNKPAREFPFLFRLCVSSSRITNFLVSQFFHGNRRSSLNSFFSFGFFLFQKFNYNQRQFSVLPQQLLRAEKCLSYVPRIVLYGRSSRMNVFCRMIMSFKNHHRRAVLTSLWEYAFTKNRKDDSSMRLFRKICFYLAHKILLHNCRYNNARRYRRMFRSVILYKRVPRYTLLDKAISNPMTVVLGMVSRKSSQRKFFLQSAVGVSYVKGPVAMSEYLNYILFTATHDYQLKGFFKLCKMVPKNAKEAIRILMTTRSSLIETKFQFLSCRISAKVMCRRWAANMRKVLKVDKKLARCRRSTVPRIGKTILANYVQFALNLISMALQDYGKWAMDILLLLGRPPILNAVEIFEIIRKLCETVCTLLTRHFAKSAIMESYDKLCRYFSMFVRSQYFYTRIVAIALLIRTAKPEEDRFALGEKELNAEIAKSTSMLNIRGQLLKYYYKGNPSMLDRKSFMPSSDARCAVGCSKPLTWNAQQSFKLCRLFDRLCIESTRKNVGIKYSLIACRQLAKNLSVCWRGERFPISNRFPTRYEYVCLDIEIYVAYKKELQKYPFLFDLLMIVSEAYPCLWYCFSILKGLFYMCLAEVEGCLSKKSRLEDSLLMRLQLIMHLFMKGKMLPPPLCYVMGLQKELELSHFFNILVNVWDYLATVLPTSTQIDQLFEQELKNPGSTVPFRGNMKGALEFLEYVCIFNMEDLGPLYAKFIDTS</sequence>
<protein>
    <recommendedName>
        <fullName evidence="5">Integrator complex subunit 5 C-terminal domain-containing protein</fullName>
    </recommendedName>
</protein>
<feature type="domain" description="Integrator complex subunit 5 N-terminal" evidence="1">
    <location>
        <begin position="30"/>
        <end position="220"/>
    </location>
</feature>
<evidence type="ECO:0000313" key="3">
    <source>
        <dbReference type="EMBL" id="KRX87776.1"/>
    </source>
</evidence>
<dbReference type="GO" id="GO:0032039">
    <property type="term" value="C:integrator complex"/>
    <property type="evidence" value="ECO:0007669"/>
    <property type="project" value="InterPro"/>
</dbReference>
<evidence type="ECO:0000313" key="4">
    <source>
        <dbReference type="Proteomes" id="UP000054815"/>
    </source>
</evidence>
<name>A0A0V0XIG2_TRIPS</name>
<evidence type="ECO:0008006" key="5">
    <source>
        <dbReference type="Google" id="ProtNLM"/>
    </source>
</evidence>
<evidence type="ECO:0000259" key="1">
    <source>
        <dbReference type="Pfam" id="PF14837"/>
    </source>
</evidence>
<dbReference type="EMBL" id="JYDU01000267">
    <property type="protein sequence ID" value="KRX87776.1"/>
    <property type="molecule type" value="Genomic_DNA"/>
</dbReference>
<proteinExistence type="predicted"/>
<dbReference type="InterPro" id="IPR029444">
    <property type="entry name" value="INTS5_C"/>
</dbReference>
<dbReference type="Pfam" id="PF14838">
    <property type="entry name" value="INTS5_C"/>
    <property type="match status" value="1"/>
</dbReference>
<dbReference type="InterPro" id="IPR029445">
    <property type="entry name" value="INTS5_N"/>
</dbReference>
<comment type="caution">
    <text evidence="3">The sequence shown here is derived from an EMBL/GenBank/DDBJ whole genome shotgun (WGS) entry which is preliminary data.</text>
</comment>
<accession>A0A0V0XIG2</accession>
<dbReference type="PANTHER" id="PTHR31697">
    <property type="entry name" value="INTEGRATOR COMPLEX SUBUNIT 5"/>
    <property type="match status" value="1"/>
</dbReference>
<feature type="domain" description="Integrator complex subunit 5 C-terminal" evidence="2">
    <location>
        <begin position="292"/>
        <end position="939"/>
    </location>
</feature>